<dbReference type="EMBL" id="SWDX01000009">
    <property type="protein sequence ID" value="TKC57687.1"/>
    <property type="molecule type" value="Genomic_DNA"/>
</dbReference>
<sequence length="103" mass="11671">MDRGVKKTLVTSCGLEKSIFGKGIRLLLALDKKHSLMNWLTREGVTRIIVTTVKDPSQMNITNHYTYGTQDLKEIVKELNLLAVNHRQAYETAVESLIAQNTR</sequence>
<protein>
    <submittedName>
        <fullName evidence="1">Uncharacterized protein</fullName>
    </submittedName>
</protein>
<dbReference type="AlphaFoldDB" id="A0A4U1G2A5"/>
<dbReference type="Proteomes" id="UP000309594">
    <property type="component" value="Unassembled WGS sequence"/>
</dbReference>
<comment type="caution">
    <text evidence="1">The sequence shown here is derived from an EMBL/GenBank/DDBJ whole genome shotgun (WGS) entry which is preliminary data.</text>
</comment>
<proteinExistence type="predicted"/>
<evidence type="ECO:0000313" key="1">
    <source>
        <dbReference type="EMBL" id="TKC57687.1"/>
    </source>
</evidence>
<evidence type="ECO:0000313" key="2">
    <source>
        <dbReference type="Proteomes" id="UP000309594"/>
    </source>
</evidence>
<accession>A0A4U1G2A5</accession>
<gene>
    <name evidence="1" type="ORF">FBD94_20660</name>
</gene>
<organism evidence="1 2">
    <name type="scientific">Pedobacter hiemivivus</name>
    <dbReference type="NCBI Taxonomy" id="2530454"/>
    <lineage>
        <taxon>Bacteria</taxon>
        <taxon>Pseudomonadati</taxon>
        <taxon>Bacteroidota</taxon>
        <taxon>Sphingobacteriia</taxon>
        <taxon>Sphingobacteriales</taxon>
        <taxon>Sphingobacteriaceae</taxon>
        <taxon>Pedobacter</taxon>
    </lineage>
</organism>
<reference evidence="1 2" key="1">
    <citation type="submission" date="2019-04" db="EMBL/GenBank/DDBJ databases">
        <title>Pedobacter sp. RP-1-16 sp. nov., isolated from Arctic soil.</title>
        <authorList>
            <person name="Dahal R.H."/>
            <person name="Kim D.-U."/>
        </authorList>
    </citation>
    <scope>NUCLEOTIDE SEQUENCE [LARGE SCALE GENOMIC DNA]</scope>
    <source>
        <strain evidence="1 2">RP-1-16</strain>
    </source>
</reference>
<name>A0A4U1G2A5_9SPHI</name>
<dbReference type="RefSeq" id="WP_136881608.1">
    <property type="nucleotide sequence ID" value="NZ_SWDX01000009.1"/>
</dbReference>